<protein>
    <recommendedName>
        <fullName evidence="1">Nudix hydrolase domain-containing protein</fullName>
    </recommendedName>
</protein>
<dbReference type="Pfam" id="PF00293">
    <property type="entry name" value="NUDIX"/>
    <property type="match status" value="1"/>
</dbReference>
<dbReference type="InterPro" id="IPR015797">
    <property type="entry name" value="NUDIX_hydrolase-like_dom_sf"/>
</dbReference>
<dbReference type="Gene3D" id="3.90.79.10">
    <property type="entry name" value="Nucleoside Triphosphate Pyrophosphohydrolase"/>
    <property type="match status" value="1"/>
</dbReference>
<dbReference type="GO" id="GO:0003824">
    <property type="term" value="F:catalytic activity"/>
    <property type="evidence" value="ECO:0007669"/>
    <property type="project" value="UniProtKB-ARBA"/>
</dbReference>
<evidence type="ECO:0000313" key="3">
    <source>
        <dbReference type="Proteomes" id="UP000095143"/>
    </source>
</evidence>
<dbReference type="PROSITE" id="PS51462">
    <property type="entry name" value="NUDIX"/>
    <property type="match status" value="1"/>
</dbReference>
<feature type="domain" description="Nudix hydrolase" evidence="1">
    <location>
        <begin position="1"/>
        <end position="145"/>
    </location>
</feature>
<name>A0A1C2EF72_9PSED</name>
<dbReference type="SUPFAM" id="SSF55811">
    <property type="entry name" value="Nudix"/>
    <property type="match status" value="1"/>
</dbReference>
<reference evidence="2 3" key="1">
    <citation type="submission" date="2016-08" db="EMBL/GenBank/DDBJ databases">
        <title>Whole genome sequence of Pseudomonas graminis strain UASWS1507, a potential biological control agent for agriculture.</title>
        <authorList>
            <person name="Crovadore J."/>
            <person name="Calmin G."/>
            <person name="Chablais R."/>
            <person name="Cochard B."/>
            <person name="Lefort F."/>
        </authorList>
    </citation>
    <scope>NUCLEOTIDE SEQUENCE [LARGE SCALE GENOMIC DNA]</scope>
    <source>
        <strain evidence="2 3">UASWS1507</strain>
    </source>
</reference>
<dbReference type="InterPro" id="IPR000086">
    <property type="entry name" value="NUDIX_hydrolase_dom"/>
</dbReference>
<dbReference type="OrthoDB" id="9791228at2"/>
<proteinExistence type="predicted"/>
<sequence>MRRAYSVHVFLTRSVGGERQYLIFQRAPRDDLGLPAFFQGISGALEDQESSQDAAVRKVFEETELRINRPIYSGFSHHYPIKEQWRKHYGAEPQQVEERVFTADISGMEDPVLSAEHTSFRWLRLAEALPLRTYGANAECLRRVDQLWSRAIGEAVPKQVRAKSIVSLSSNLLPSGSE</sequence>
<organism evidence="2 3">
    <name type="scientific">Pseudomonas graminis</name>
    <dbReference type="NCBI Taxonomy" id="158627"/>
    <lineage>
        <taxon>Bacteria</taxon>
        <taxon>Pseudomonadati</taxon>
        <taxon>Pseudomonadota</taxon>
        <taxon>Gammaproteobacteria</taxon>
        <taxon>Pseudomonadales</taxon>
        <taxon>Pseudomonadaceae</taxon>
        <taxon>Pseudomonas</taxon>
    </lineage>
</organism>
<dbReference type="AlphaFoldDB" id="A0A1C2EF72"/>
<gene>
    <name evidence="2" type="ORF">BBI10_02100</name>
</gene>
<evidence type="ECO:0000259" key="1">
    <source>
        <dbReference type="PROSITE" id="PS51462"/>
    </source>
</evidence>
<dbReference type="Proteomes" id="UP000095143">
    <property type="component" value="Unassembled WGS sequence"/>
</dbReference>
<evidence type="ECO:0000313" key="2">
    <source>
        <dbReference type="EMBL" id="OCX25501.1"/>
    </source>
</evidence>
<accession>A0A1C2EF72</accession>
<dbReference type="RefSeq" id="WP_065986361.1">
    <property type="nucleotide sequence ID" value="NZ_MDEN01000049.1"/>
</dbReference>
<comment type="caution">
    <text evidence="2">The sequence shown here is derived from an EMBL/GenBank/DDBJ whole genome shotgun (WGS) entry which is preliminary data.</text>
</comment>
<dbReference type="EMBL" id="MDEN01000049">
    <property type="protein sequence ID" value="OCX25501.1"/>
    <property type="molecule type" value="Genomic_DNA"/>
</dbReference>